<dbReference type="Proteomes" id="UP001485043">
    <property type="component" value="Unassembled WGS sequence"/>
</dbReference>
<reference evidence="1 2" key="1">
    <citation type="journal article" date="2024" name="Nat. Commun.">
        <title>Phylogenomics reveals the evolutionary origins of lichenization in chlorophyte algae.</title>
        <authorList>
            <person name="Puginier C."/>
            <person name="Libourel C."/>
            <person name="Otte J."/>
            <person name="Skaloud P."/>
            <person name="Haon M."/>
            <person name="Grisel S."/>
            <person name="Petersen M."/>
            <person name="Berrin J.G."/>
            <person name="Delaux P.M."/>
            <person name="Dal Grande F."/>
            <person name="Keller J."/>
        </authorList>
    </citation>
    <scope>NUCLEOTIDE SEQUENCE [LARGE SCALE GENOMIC DNA]</scope>
    <source>
        <strain evidence="1 2">SAG 2523</strain>
    </source>
</reference>
<dbReference type="EMBL" id="JALJOV010001272">
    <property type="protein sequence ID" value="KAK9850790.1"/>
    <property type="molecule type" value="Genomic_DNA"/>
</dbReference>
<evidence type="ECO:0000313" key="1">
    <source>
        <dbReference type="EMBL" id="KAK9850790.1"/>
    </source>
</evidence>
<accession>A0AAW1SNS2</accession>
<dbReference type="SUPFAM" id="SSF50998">
    <property type="entry name" value="Quinoprotein alcohol dehydrogenase-like"/>
    <property type="match status" value="1"/>
</dbReference>
<name>A0AAW1SNS2_9CHLO</name>
<dbReference type="InterPro" id="IPR011047">
    <property type="entry name" value="Quinoprotein_ADH-like_sf"/>
</dbReference>
<keyword evidence="2" id="KW-1185">Reference proteome</keyword>
<organism evidence="1 2">
    <name type="scientific">Apatococcus fuscideae</name>
    <dbReference type="NCBI Taxonomy" id="2026836"/>
    <lineage>
        <taxon>Eukaryota</taxon>
        <taxon>Viridiplantae</taxon>
        <taxon>Chlorophyta</taxon>
        <taxon>core chlorophytes</taxon>
        <taxon>Trebouxiophyceae</taxon>
        <taxon>Chlorellales</taxon>
        <taxon>Chlorellaceae</taxon>
        <taxon>Apatococcus</taxon>
    </lineage>
</organism>
<dbReference type="AlphaFoldDB" id="A0AAW1SNS2"/>
<comment type="caution">
    <text evidence="1">The sequence shown here is derived from an EMBL/GenBank/DDBJ whole genome shotgun (WGS) entry which is preliminary data.</text>
</comment>
<evidence type="ECO:0000313" key="2">
    <source>
        <dbReference type="Proteomes" id="UP001485043"/>
    </source>
</evidence>
<protein>
    <submittedName>
        <fullName evidence="1">Uncharacterized protein</fullName>
    </submittedName>
</protein>
<gene>
    <name evidence="1" type="ORF">WJX84_008902</name>
</gene>
<sequence>MRTKQDRQTGISNILEEPAQRNLRFATLHVLPDVTADGASELVVFAHGQLLVFSGANGQVLWQTASLQAWSDVRLVFDSGSQDEGAGVLHAWGLADGGRAVMRVQFASTAGRELQKKQVARHNAPLSSLSVSAEGGVTCLTADSSSICSVDTSGEYILLEQPDGP</sequence>
<proteinExistence type="predicted"/>